<dbReference type="PANTHER" id="PTHR19446">
    <property type="entry name" value="REVERSE TRANSCRIPTASES"/>
    <property type="match status" value="1"/>
</dbReference>
<dbReference type="InterPro" id="IPR000477">
    <property type="entry name" value="RT_dom"/>
</dbReference>
<dbReference type="Pfam" id="PF00078">
    <property type="entry name" value="RVT_1"/>
    <property type="match status" value="1"/>
</dbReference>
<keyword evidence="2" id="KW-0808">Transferase</keyword>
<reference evidence="2 3" key="1">
    <citation type="submission" date="2021-06" db="EMBL/GenBank/DDBJ databases">
        <title>Caerostris darwini draft genome.</title>
        <authorList>
            <person name="Kono N."/>
            <person name="Arakawa K."/>
        </authorList>
    </citation>
    <scope>NUCLEOTIDE SEQUENCE [LARGE SCALE GENOMIC DNA]</scope>
</reference>
<accession>A0AAV4NI95</accession>
<dbReference type="Proteomes" id="UP001054837">
    <property type="component" value="Unassembled WGS sequence"/>
</dbReference>
<evidence type="ECO:0000313" key="2">
    <source>
        <dbReference type="EMBL" id="GIX83510.1"/>
    </source>
</evidence>
<dbReference type="AlphaFoldDB" id="A0AAV4NI95"/>
<keyword evidence="2" id="KW-0695">RNA-directed DNA polymerase</keyword>
<gene>
    <name evidence="2" type="primary">RTase</name>
    <name evidence="2" type="ORF">CDAR_83541</name>
</gene>
<evidence type="ECO:0000259" key="1">
    <source>
        <dbReference type="PROSITE" id="PS50878"/>
    </source>
</evidence>
<name>A0AAV4NI95_9ARAC</name>
<keyword evidence="3" id="KW-1185">Reference proteome</keyword>
<keyword evidence="2" id="KW-0548">Nucleotidyltransferase</keyword>
<dbReference type="SUPFAM" id="SSF56672">
    <property type="entry name" value="DNA/RNA polymerases"/>
    <property type="match status" value="1"/>
</dbReference>
<dbReference type="PROSITE" id="PS50878">
    <property type="entry name" value="RT_POL"/>
    <property type="match status" value="1"/>
</dbReference>
<proteinExistence type="predicted"/>
<organism evidence="2 3">
    <name type="scientific">Caerostris darwini</name>
    <dbReference type="NCBI Taxonomy" id="1538125"/>
    <lineage>
        <taxon>Eukaryota</taxon>
        <taxon>Metazoa</taxon>
        <taxon>Ecdysozoa</taxon>
        <taxon>Arthropoda</taxon>
        <taxon>Chelicerata</taxon>
        <taxon>Arachnida</taxon>
        <taxon>Araneae</taxon>
        <taxon>Araneomorphae</taxon>
        <taxon>Entelegynae</taxon>
        <taxon>Araneoidea</taxon>
        <taxon>Araneidae</taxon>
        <taxon>Caerostris</taxon>
    </lineage>
</organism>
<feature type="domain" description="Reverse transcriptase" evidence="1">
    <location>
        <begin position="82"/>
        <end position="315"/>
    </location>
</feature>
<protein>
    <submittedName>
        <fullName evidence="2">Probable RNA-directed DNA polymerase from transposon BS</fullName>
    </submittedName>
</protein>
<dbReference type="CDD" id="cd01650">
    <property type="entry name" value="RT_nLTR_like"/>
    <property type="match status" value="1"/>
</dbReference>
<dbReference type="GO" id="GO:0003964">
    <property type="term" value="F:RNA-directed DNA polymerase activity"/>
    <property type="evidence" value="ECO:0007669"/>
    <property type="project" value="UniProtKB-KW"/>
</dbReference>
<dbReference type="InterPro" id="IPR043502">
    <property type="entry name" value="DNA/RNA_pol_sf"/>
</dbReference>
<sequence length="315" mass="36592">MEKIIKHHFTFNESTSQTELEHQITKDSLNDLEFREFTRYEIEGVISNLKPNKSPGPDALPGELVKDMFYANRNWFMTLLNKLLETGTFPKEWKIAKAVFIPKELTSASHYRPICLLSSWGKVFDKLISNRISYHLQANEFFNPRQYGFRKKRSTLTAIQNIKDFAEQAALDKKMVCLISLDIKNAFNSVNWSLLQNKIANLPVPFYLIRIIMDFLRNRSVLHDNSEIVYNQGIPQGSCLGPILWNIYVNDLLNLDFGEDAQMQAFADDIVLLIKERVTYLFKEKSLDPSGLHRNPGLKYRMLRQVGYDSLDLPY</sequence>
<comment type="caution">
    <text evidence="2">The sequence shown here is derived from an EMBL/GenBank/DDBJ whole genome shotgun (WGS) entry which is preliminary data.</text>
</comment>
<evidence type="ECO:0000313" key="3">
    <source>
        <dbReference type="Proteomes" id="UP001054837"/>
    </source>
</evidence>
<dbReference type="EMBL" id="BPLQ01001630">
    <property type="protein sequence ID" value="GIX83510.1"/>
    <property type="molecule type" value="Genomic_DNA"/>
</dbReference>